<dbReference type="Pfam" id="PF21861">
    <property type="entry name" value="RepB_C"/>
    <property type="match status" value="1"/>
</dbReference>
<dbReference type="AlphaFoldDB" id="A0A0C2FWG3"/>
<protein>
    <submittedName>
        <fullName evidence="3">Plasmid replication protein</fullName>
    </submittedName>
</protein>
<accession>A0A0C2FWG3</accession>
<evidence type="ECO:0000313" key="3">
    <source>
        <dbReference type="EMBL" id="KIH49256.1"/>
    </source>
</evidence>
<dbReference type="GO" id="GO:0003916">
    <property type="term" value="F:DNA topoisomerase activity"/>
    <property type="evidence" value="ECO:0007669"/>
    <property type="project" value="InterPro"/>
</dbReference>
<organism evidence="3 4">
    <name type="scientific">Ancylostoma duodenale</name>
    <dbReference type="NCBI Taxonomy" id="51022"/>
    <lineage>
        <taxon>Eukaryota</taxon>
        <taxon>Metazoa</taxon>
        <taxon>Ecdysozoa</taxon>
        <taxon>Nematoda</taxon>
        <taxon>Chromadorea</taxon>
        <taxon>Rhabditida</taxon>
        <taxon>Rhabditina</taxon>
        <taxon>Rhabditomorpha</taxon>
        <taxon>Strongyloidea</taxon>
        <taxon>Ancylostomatidae</taxon>
        <taxon>Ancylostomatinae</taxon>
        <taxon>Ancylostoma</taxon>
    </lineage>
</organism>
<reference evidence="3 4" key="1">
    <citation type="submission" date="2013-12" db="EMBL/GenBank/DDBJ databases">
        <title>Draft genome of the parsitic nematode Ancylostoma duodenale.</title>
        <authorList>
            <person name="Mitreva M."/>
        </authorList>
    </citation>
    <scope>NUCLEOTIDE SEQUENCE [LARGE SCALE GENOMIC DNA]</scope>
    <source>
        <strain evidence="3 4">Zhejiang</strain>
    </source>
</reference>
<evidence type="ECO:0000313" key="4">
    <source>
        <dbReference type="Proteomes" id="UP000054047"/>
    </source>
</evidence>
<dbReference type="Proteomes" id="UP000054047">
    <property type="component" value="Unassembled WGS sequence"/>
</dbReference>
<keyword evidence="4" id="KW-1185">Reference proteome</keyword>
<dbReference type="GO" id="GO:0003677">
    <property type="term" value="F:DNA binding"/>
    <property type="evidence" value="ECO:0007669"/>
    <property type="project" value="InterPro"/>
</dbReference>
<dbReference type="GO" id="GO:0006260">
    <property type="term" value="P:DNA replication"/>
    <property type="evidence" value="ECO:0007669"/>
    <property type="project" value="InterPro"/>
</dbReference>
<dbReference type="GO" id="GO:0005727">
    <property type="term" value="C:extrachromosomal circular DNA"/>
    <property type="evidence" value="ECO:0007669"/>
    <property type="project" value="InterPro"/>
</dbReference>
<dbReference type="Pfam" id="PF01719">
    <property type="entry name" value="Rep_OBD"/>
    <property type="match status" value="1"/>
</dbReference>
<dbReference type="InterPro" id="IPR002631">
    <property type="entry name" value="Plasmid_rep_OBD"/>
</dbReference>
<feature type="non-terminal residue" evidence="3">
    <location>
        <position position="1"/>
    </location>
</feature>
<evidence type="ECO:0000259" key="1">
    <source>
        <dbReference type="Pfam" id="PF01719"/>
    </source>
</evidence>
<gene>
    <name evidence="3" type="ORF">ANCDUO_20670</name>
</gene>
<feature type="domain" description="Replication protein RepB C-terminal" evidence="2">
    <location>
        <begin position="112"/>
        <end position="164"/>
    </location>
</feature>
<proteinExistence type="predicted"/>
<dbReference type="Gene3D" id="3.40.1310.30">
    <property type="match status" value="1"/>
</dbReference>
<sequence length="189" mass="21727">SAPENWRDVISSWQCECLVSPLHDKDVNADGTPKKPHWHGILFFESKKTQEQAEELTAALNGPKPIRPSGSKRTACRYLIHADNPEKAQYGAADVLEFGGASLSMYSIREAENETLVQEMVEWCEKYECFSYRLLLQYSMRNKPEWFRALCRSCTYVMKEYLKSAYRESIGEGYSGMTLEEIEMQEDGD</sequence>
<dbReference type="EMBL" id="KN754294">
    <property type="protein sequence ID" value="KIH49256.1"/>
    <property type="molecule type" value="Genomic_DNA"/>
</dbReference>
<name>A0A0C2FWG3_9BILA</name>
<feature type="domain" description="Plasmid replication protein origin binding" evidence="1">
    <location>
        <begin position="1"/>
        <end position="100"/>
    </location>
</feature>
<evidence type="ECO:0000259" key="2">
    <source>
        <dbReference type="Pfam" id="PF21861"/>
    </source>
</evidence>
<dbReference type="InterPro" id="IPR053923">
    <property type="entry name" value="RepB_C"/>
</dbReference>